<gene>
    <name evidence="3" type="ORF">METZ01_LOCUS239558</name>
</gene>
<evidence type="ECO:0000313" key="3">
    <source>
        <dbReference type="EMBL" id="SVB86704.1"/>
    </source>
</evidence>
<dbReference type="Gene3D" id="3.40.50.10680">
    <property type="entry name" value="CofD-like domains"/>
    <property type="match status" value="2"/>
</dbReference>
<proteinExistence type="predicted"/>
<dbReference type="GO" id="GO:0000287">
    <property type="term" value="F:magnesium ion binding"/>
    <property type="evidence" value="ECO:0007669"/>
    <property type="project" value="InterPro"/>
</dbReference>
<name>A0A382HH94_9ZZZZ</name>
<dbReference type="SUPFAM" id="SSF142338">
    <property type="entry name" value="CofD-like"/>
    <property type="match status" value="1"/>
</dbReference>
<dbReference type="InterPro" id="IPR002882">
    <property type="entry name" value="CofD"/>
</dbReference>
<dbReference type="PANTHER" id="PTHR43007:SF1">
    <property type="entry name" value="2-PHOSPHO-L-LACTATE TRANSFERASE"/>
    <property type="match status" value="1"/>
</dbReference>
<protein>
    <recommendedName>
        <fullName evidence="4">2-phospho-L-lactate transferase</fullName>
    </recommendedName>
</protein>
<reference evidence="3" key="1">
    <citation type="submission" date="2018-05" db="EMBL/GenBank/DDBJ databases">
        <authorList>
            <person name="Lanie J.A."/>
            <person name="Ng W.-L."/>
            <person name="Kazmierczak K.M."/>
            <person name="Andrzejewski T.M."/>
            <person name="Davidsen T.M."/>
            <person name="Wayne K.J."/>
            <person name="Tettelin H."/>
            <person name="Glass J.I."/>
            <person name="Rusch D."/>
            <person name="Podicherti R."/>
            <person name="Tsui H.-C.T."/>
            <person name="Winkler M.E."/>
        </authorList>
    </citation>
    <scope>NUCLEOTIDE SEQUENCE</scope>
</reference>
<accession>A0A382HH94</accession>
<keyword evidence="2" id="KW-0460">Magnesium</keyword>
<dbReference type="EMBL" id="UINC01061284">
    <property type="protein sequence ID" value="SVB86704.1"/>
    <property type="molecule type" value="Genomic_DNA"/>
</dbReference>
<evidence type="ECO:0000256" key="2">
    <source>
        <dbReference type="ARBA" id="ARBA00022842"/>
    </source>
</evidence>
<dbReference type="PANTHER" id="PTHR43007">
    <property type="entry name" value="2-PHOSPHO-L-LACTATE TRANSFERASE"/>
    <property type="match status" value="1"/>
</dbReference>
<feature type="non-terminal residue" evidence="3">
    <location>
        <position position="193"/>
    </location>
</feature>
<dbReference type="GO" id="GO:0043743">
    <property type="term" value="F:LPPG:FO 2-phospho-L-lactate transferase activity"/>
    <property type="evidence" value="ECO:0007669"/>
    <property type="project" value="InterPro"/>
</dbReference>
<dbReference type="InterPro" id="IPR038136">
    <property type="entry name" value="CofD-like_dom_sf"/>
</dbReference>
<evidence type="ECO:0008006" key="4">
    <source>
        <dbReference type="Google" id="ProtNLM"/>
    </source>
</evidence>
<dbReference type="Pfam" id="PF01933">
    <property type="entry name" value="CofD"/>
    <property type="match status" value="1"/>
</dbReference>
<organism evidence="3">
    <name type="scientific">marine metagenome</name>
    <dbReference type="NCBI Taxonomy" id="408172"/>
    <lineage>
        <taxon>unclassified sequences</taxon>
        <taxon>metagenomes</taxon>
        <taxon>ecological metagenomes</taxon>
    </lineage>
</organism>
<keyword evidence="1" id="KW-0808">Transferase</keyword>
<dbReference type="InterPro" id="IPR010115">
    <property type="entry name" value="FbiA/CofD"/>
</dbReference>
<sequence>MISNTTKVPKEINRSPVVALCGGVGGAKLALGLYRVLAPNNLTLVINTGDDFEHLGLFISPDIDTVTYTLADKNNLETGWGHRDETWNFMSAISTLKGETWFALGDRDLAIHVERSRRLRSSELLSKITGDIAGNFGIDAQLLPMTNDPAATIILTSAGHLNFQDYFVRMKCKPVIKQVVYDEASLATPNPDV</sequence>
<dbReference type="AlphaFoldDB" id="A0A382HH94"/>
<evidence type="ECO:0000256" key="1">
    <source>
        <dbReference type="ARBA" id="ARBA00022679"/>
    </source>
</evidence>